<sequence>MIYLPAFRSHPLLALLAALLIASLLGRGLLAVQQGQHASAPMIDPQIKAQQHGHYHPPELGHFHDESLELSDSSHTLLHSISAIENQLNHPGLTTRLTKSRVPLQNYLLPDPTDPQLPGLYRPPRV</sequence>
<proteinExistence type="predicted"/>
<gene>
    <name evidence="1" type="ORF">IOQ59_12470</name>
</gene>
<dbReference type="Proteomes" id="UP000640333">
    <property type="component" value="Unassembled WGS sequence"/>
</dbReference>
<reference evidence="1" key="1">
    <citation type="submission" date="2020-10" db="EMBL/GenBank/DDBJ databases">
        <title>Bacterium isolated from coastal waters sediment.</title>
        <authorList>
            <person name="Chen R.-J."/>
            <person name="Lu D.-C."/>
            <person name="Zhu K.-L."/>
            <person name="Du Z.-J."/>
        </authorList>
    </citation>
    <scope>NUCLEOTIDE SEQUENCE</scope>
    <source>
        <strain evidence="1">N1Y112</strain>
    </source>
</reference>
<dbReference type="AlphaFoldDB" id="A0A8J7FES2"/>
<dbReference type="RefSeq" id="WP_193953711.1">
    <property type="nucleotide sequence ID" value="NZ_JADEYS010000012.1"/>
</dbReference>
<comment type="caution">
    <text evidence="1">The sequence shown here is derived from an EMBL/GenBank/DDBJ whole genome shotgun (WGS) entry which is preliminary data.</text>
</comment>
<protein>
    <submittedName>
        <fullName evidence="1">Uncharacterized protein</fullName>
    </submittedName>
</protein>
<evidence type="ECO:0000313" key="2">
    <source>
        <dbReference type="Proteomes" id="UP000640333"/>
    </source>
</evidence>
<dbReference type="EMBL" id="JADEYS010000012">
    <property type="protein sequence ID" value="MBE9398074.1"/>
    <property type="molecule type" value="Genomic_DNA"/>
</dbReference>
<organism evidence="1 2">
    <name type="scientific">Pontibacterium sinense</name>
    <dbReference type="NCBI Taxonomy" id="2781979"/>
    <lineage>
        <taxon>Bacteria</taxon>
        <taxon>Pseudomonadati</taxon>
        <taxon>Pseudomonadota</taxon>
        <taxon>Gammaproteobacteria</taxon>
        <taxon>Oceanospirillales</taxon>
        <taxon>Oceanospirillaceae</taxon>
        <taxon>Pontibacterium</taxon>
    </lineage>
</organism>
<keyword evidence="2" id="KW-1185">Reference proteome</keyword>
<accession>A0A8J7FES2</accession>
<evidence type="ECO:0000313" key="1">
    <source>
        <dbReference type="EMBL" id="MBE9398074.1"/>
    </source>
</evidence>
<name>A0A8J7FES2_9GAMM</name>